<evidence type="ECO:0000256" key="1">
    <source>
        <dbReference type="ARBA" id="ARBA00004651"/>
    </source>
</evidence>
<dbReference type="PANTHER" id="PTHR36838">
    <property type="entry name" value="AUXIN EFFLUX CARRIER FAMILY PROTEIN"/>
    <property type="match status" value="1"/>
</dbReference>
<keyword evidence="3" id="KW-0813">Transport</keyword>
<feature type="transmembrane region" description="Helical" evidence="8">
    <location>
        <begin position="65"/>
        <end position="87"/>
    </location>
</feature>
<evidence type="ECO:0000256" key="8">
    <source>
        <dbReference type="SAM" id="Phobius"/>
    </source>
</evidence>
<dbReference type="OrthoDB" id="9798064at2"/>
<feature type="transmembrane region" description="Helical" evidence="8">
    <location>
        <begin position="189"/>
        <end position="208"/>
    </location>
</feature>
<dbReference type="InterPro" id="IPR004776">
    <property type="entry name" value="Mem_transp_PIN-like"/>
</dbReference>
<evidence type="ECO:0000313" key="10">
    <source>
        <dbReference type="Proteomes" id="UP000446348"/>
    </source>
</evidence>
<dbReference type="PANTHER" id="PTHR36838:SF1">
    <property type="entry name" value="SLR1864 PROTEIN"/>
    <property type="match status" value="1"/>
</dbReference>
<proteinExistence type="inferred from homology"/>
<evidence type="ECO:0000256" key="5">
    <source>
        <dbReference type="ARBA" id="ARBA00022692"/>
    </source>
</evidence>
<keyword evidence="4" id="KW-1003">Cell membrane</keyword>
<comment type="similarity">
    <text evidence="2">Belongs to the auxin efflux carrier (TC 2.A.69) family.</text>
</comment>
<keyword evidence="7 8" id="KW-0472">Membrane</keyword>
<evidence type="ECO:0008006" key="11">
    <source>
        <dbReference type="Google" id="ProtNLM"/>
    </source>
</evidence>
<sequence>MALKLAGQVAVMFILLGVGIVIRRRGIVSQVSAEQFSGFVLLIVTPTLLIQSFQRDFEPKLGLLIAAAALLTIVFHLLAIPITKLVFRGMQDDYDSVGRLSAICSNCGFMGIPLMSAAMGELGALVAAVYIAVFNLYIWSHGVMILRRTRQVSAREILLTPCVVAALAGTALFLLRIRLPGILQNAMGYLAGLNTPLPMIITGILIAEVKPKTLFNDFRLWITAAMRLLVLPLAMLAVLLVLRAPSWFDGAQTAALGVMIACACPTAVSCVMMPARFDADAALGARLVAVTTLLSIVTIPLITQLSAYLFPLF</sequence>
<keyword evidence="5 8" id="KW-0812">Transmembrane</keyword>
<evidence type="ECO:0000256" key="2">
    <source>
        <dbReference type="ARBA" id="ARBA00010145"/>
    </source>
</evidence>
<dbReference type="GO" id="GO:0005886">
    <property type="term" value="C:plasma membrane"/>
    <property type="evidence" value="ECO:0007669"/>
    <property type="project" value="UniProtKB-SubCell"/>
</dbReference>
<evidence type="ECO:0000256" key="3">
    <source>
        <dbReference type="ARBA" id="ARBA00022448"/>
    </source>
</evidence>
<feature type="transmembrane region" description="Helical" evidence="8">
    <location>
        <begin position="287"/>
        <end position="310"/>
    </location>
</feature>
<dbReference type="Proteomes" id="UP000446348">
    <property type="component" value="Unassembled WGS sequence"/>
</dbReference>
<evidence type="ECO:0000256" key="4">
    <source>
        <dbReference type="ARBA" id="ARBA00022475"/>
    </source>
</evidence>
<keyword evidence="6 8" id="KW-1133">Transmembrane helix</keyword>
<comment type="subcellular location">
    <subcellularLocation>
        <location evidence="1">Cell membrane</location>
        <topology evidence="1">Multi-pass membrane protein</topology>
    </subcellularLocation>
</comment>
<dbReference type="EMBL" id="QXWZ01000039">
    <property type="protein sequence ID" value="NBI80239.1"/>
    <property type="molecule type" value="Genomic_DNA"/>
</dbReference>
<feature type="transmembrane region" description="Helical" evidence="8">
    <location>
        <begin position="158"/>
        <end position="177"/>
    </location>
</feature>
<dbReference type="GO" id="GO:0055085">
    <property type="term" value="P:transmembrane transport"/>
    <property type="evidence" value="ECO:0007669"/>
    <property type="project" value="InterPro"/>
</dbReference>
<feature type="transmembrane region" description="Helical" evidence="8">
    <location>
        <begin position="6"/>
        <end position="24"/>
    </location>
</feature>
<dbReference type="RefSeq" id="WP_160210933.1">
    <property type="nucleotide sequence ID" value="NZ_JBCLRI010000018.1"/>
</dbReference>
<dbReference type="Gene3D" id="1.20.1530.20">
    <property type="match status" value="1"/>
</dbReference>
<protein>
    <recommendedName>
        <fullName evidence="11">AEC family transporter</fullName>
    </recommendedName>
</protein>
<comment type="caution">
    <text evidence="9">The sequence shown here is derived from an EMBL/GenBank/DDBJ whole genome shotgun (WGS) entry which is preliminary data.</text>
</comment>
<feature type="transmembrane region" description="Helical" evidence="8">
    <location>
        <begin position="254"/>
        <end position="275"/>
    </location>
</feature>
<dbReference type="AlphaFoldDB" id="A0A845RL10"/>
<gene>
    <name evidence="9" type="ORF">D3Z39_15490</name>
</gene>
<evidence type="ECO:0000313" key="9">
    <source>
        <dbReference type="EMBL" id="NBI80239.1"/>
    </source>
</evidence>
<evidence type="ECO:0000256" key="7">
    <source>
        <dbReference type="ARBA" id="ARBA00023136"/>
    </source>
</evidence>
<organism evidence="9 10">
    <name type="scientific">Anaerotruncus colihominis</name>
    <dbReference type="NCBI Taxonomy" id="169435"/>
    <lineage>
        <taxon>Bacteria</taxon>
        <taxon>Bacillati</taxon>
        <taxon>Bacillota</taxon>
        <taxon>Clostridia</taxon>
        <taxon>Eubacteriales</taxon>
        <taxon>Oscillospiraceae</taxon>
        <taxon>Anaerotruncus</taxon>
    </lineage>
</organism>
<reference evidence="9 10" key="1">
    <citation type="submission" date="2018-08" db="EMBL/GenBank/DDBJ databases">
        <title>Murine metabolic-syndrome-specific gut microbial biobank.</title>
        <authorList>
            <person name="Liu C."/>
        </authorList>
    </citation>
    <scope>NUCLEOTIDE SEQUENCE [LARGE SCALE GENOMIC DNA]</scope>
    <source>
        <strain evidence="9 10">X69</strain>
    </source>
</reference>
<evidence type="ECO:0000256" key="6">
    <source>
        <dbReference type="ARBA" id="ARBA00022989"/>
    </source>
</evidence>
<feature type="transmembrane region" description="Helical" evidence="8">
    <location>
        <begin position="220"/>
        <end position="242"/>
    </location>
</feature>
<accession>A0A845RL10</accession>
<name>A0A845RL10_9FIRM</name>
<dbReference type="InterPro" id="IPR038770">
    <property type="entry name" value="Na+/solute_symporter_sf"/>
</dbReference>
<feature type="transmembrane region" description="Helical" evidence="8">
    <location>
        <begin position="125"/>
        <end position="146"/>
    </location>
</feature>
<dbReference type="Pfam" id="PF03547">
    <property type="entry name" value="Mem_trans"/>
    <property type="match status" value="2"/>
</dbReference>